<dbReference type="Proteomes" id="UP000799439">
    <property type="component" value="Unassembled WGS sequence"/>
</dbReference>
<evidence type="ECO:0000313" key="5">
    <source>
        <dbReference type="Proteomes" id="UP000799439"/>
    </source>
</evidence>
<keyword evidence="5" id="KW-1185">Reference proteome</keyword>
<protein>
    <recommendedName>
        <fullName evidence="3">Interferon-related developmental regulator N-terminal domain-containing protein</fullName>
    </recommendedName>
</protein>
<comment type="caution">
    <text evidence="4">The sequence shown here is derived from an EMBL/GenBank/DDBJ whole genome shotgun (WGS) entry which is preliminary data.</text>
</comment>
<dbReference type="InterPro" id="IPR011989">
    <property type="entry name" value="ARM-like"/>
</dbReference>
<dbReference type="InterPro" id="IPR007701">
    <property type="entry name" value="Interferon-rel_develop_reg_N"/>
</dbReference>
<dbReference type="EMBL" id="ML996082">
    <property type="protein sequence ID" value="KAF2156080.1"/>
    <property type="molecule type" value="Genomic_DNA"/>
</dbReference>
<comment type="similarity">
    <text evidence="1">Belongs to the IFRD family.</text>
</comment>
<feature type="compositionally biased region" description="Low complexity" evidence="2">
    <location>
        <begin position="22"/>
        <end position="47"/>
    </location>
</feature>
<evidence type="ECO:0000259" key="3">
    <source>
        <dbReference type="Pfam" id="PF05004"/>
    </source>
</evidence>
<accession>A0A9P4J8K6</accession>
<dbReference type="InterPro" id="IPR039777">
    <property type="entry name" value="IFRD"/>
</dbReference>
<name>A0A9P4J8K6_9PEZI</name>
<feature type="region of interest" description="Disordered" evidence="2">
    <location>
        <begin position="1"/>
        <end position="62"/>
    </location>
</feature>
<dbReference type="Pfam" id="PF05004">
    <property type="entry name" value="IFRD"/>
    <property type="match status" value="1"/>
</dbReference>
<dbReference type="AlphaFoldDB" id="A0A9P4J8K6"/>
<feature type="domain" description="Interferon-related developmental regulator N-terminal" evidence="3">
    <location>
        <begin position="68"/>
        <end position="368"/>
    </location>
</feature>
<gene>
    <name evidence="4" type="ORF">K461DRAFT_88827</name>
</gene>
<sequence>MHDLRRQALESGKTVSRKAKSRQSSAASSKNASPAVSRNASRVASRSASDDEGNLSDTTDFSTASIDDLSASIEEIDDQPGGWTQHLADMVTLITDRKRSSVQGREGTINHFSRILMAHYAKDEIFSSIEELVPALLKCARAGASERESVLALKAIALILITAPSDVSYDTLGQSLRSIVTDAQSGEVKVAAIHTLSVAVFYGGASLEETEDVMTLLLEIVESDGTSVEAEDDADVVTASLEAWGFLATQLDDMEDSSEEAVDALADQLESSHTNVQIAAGENIALLYEKSCTELEEDEDPQDAEIDVDPETYTANGPKMIRRYPVYGREHMLIQKLSELSNISTKRLSKKDRRTMHSSFPDIVKTVEHPSHGTKTLRVGIGGNVMHIKTWEQLQRFKALKRVLQSGFVIHYTENEAVFETIPLILSERQRTTKGVSTTRPHSGRMEYVNGMLGVGDDGE</sequence>
<dbReference type="InterPro" id="IPR016024">
    <property type="entry name" value="ARM-type_fold"/>
</dbReference>
<dbReference type="SUPFAM" id="SSF48371">
    <property type="entry name" value="ARM repeat"/>
    <property type="match status" value="1"/>
</dbReference>
<proteinExistence type="inferred from homology"/>
<dbReference type="OrthoDB" id="18978at2759"/>
<dbReference type="Gene3D" id="1.25.10.10">
    <property type="entry name" value="Leucine-rich Repeat Variant"/>
    <property type="match status" value="1"/>
</dbReference>
<evidence type="ECO:0000256" key="2">
    <source>
        <dbReference type="SAM" id="MobiDB-lite"/>
    </source>
</evidence>
<dbReference type="PANTHER" id="PTHR12354:SF1">
    <property type="entry name" value="INTERFERON-RELATED DEVELOPMENTAL REGULATOR 1"/>
    <property type="match status" value="1"/>
</dbReference>
<organism evidence="4 5">
    <name type="scientific">Myriangium duriaei CBS 260.36</name>
    <dbReference type="NCBI Taxonomy" id="1168546"/>
    <lineage>
        <taxon>Eukaryota</taxon>
        <taxon>Fungi</taxon>
        <taxon>Dikarya</taxon>
        <taxon>Ascomycota</taxon>
        <taxon>Pezizomycotina</taxon>
        <taxon>Dothideomycetes</taxon>
        <taxon>Dothideomycetidae</taxon>
        <taxon>Myriangiales</taxon>
        <taxon>Myriangiaceae</taxon>
        <taxon>Myriangium</taxon>
    </lineage>
</organism>
<evidence type="ECO:0000313" key="4">
    <source>
        <dbReference type="EMBL" id="KAF2156080.1"/>
    </source>
</evidence>
<evidence type="ECO:0000256" key="1">
    <source>
        <dbReference type="ARBA" id="ARBA00008828"/>
    </source>
</evidence>
<dbReference type="PANTHER" id="PTHR12354">
    <property type="entry name" value="INTERFERON-RELATED DEVELOPMENTAL REGULATOR"/>
    <property type="match status" value="1"/>
</dbReference>
<reference evidence="4" key="1">
    <citation type="journal article" date="2020" name="Stud. Mycol.">
        <title>101 Dothideomycetes genomes: a test case for predicting lifestyles and emergence of pathogens.</title>
        <authorList>
            <person name="Haridas S."/>
            <person name="Albert R."/>
            <person name="Binder M."/>
            <person name="Bloem J."/>
            <person name="Labutti K."/>
            <person name="Salamov A."/>
            <person name="Andreopoulos B."/>
            <person name="Baker S."/>
            <person name="Barry K."/>
            <person name="Bills G."/>
            <person name="Bluhm B."/>
            <person name="Cannon C."/>
            <person name="Castanera R."/>
            <person name="Culley D."/>
            <person name="Daum C."/>
            <person name="Ezra D."/>
            <person name="Gonzalez J."/>
            <person name="Henrissat B."/>
            <person name="Kuo A."/>
            <person name="Liang C."/>
            <person name="Lipzen A."/>
            <person name="Lutzoni F."/>
            <person name="Magnuson J."/>
            <person name="Mondo S."/>
            <person name="Nolan M."/>
            <person name="Ohm R."/>
            <person name="Pangilinan J."/>
            <person name="Park H.-J."/>
            <person name="Ramirez L."/>
            <person name="Alfaro M."/>
            <person name="Sun H."/>
            <person name="Tritt A."/>
            <person name="Yoshinaga Y."/>
            <person name="Zwiers L.-H."/>
            <person name="Turgeon B."/>
            <person name="Goodwin S."/>
            <person name="Spatafora J."/>
            <person name="Crous P."/>
            <person name="Grigoriev I."/>
        </authorList>
    </citation>
    <scope>NUCLEOTIDE SEQUENCE</scope>
    <source>
        <strain evidence="4">CBS 260.36</strain>
    </source>
</reference>